<dbReference type="EMBL" id="QKWP01000216">
    <property type="protein sequence ID" value="RIB24448.1"/>
    <property type="molecule type" value="Genomic_DNA"/>
</dbReference>
<dbReference type="OrthoDB" id="2423651at2759"/>
<evidence type="ECO:0000313" key="2">
    <source>
        <dbReference type="Proteomes" id="UP000266673"/>
    </source>
</evidence>
<organism evidence="1 2">
    <name type="scientific">Gigaspora rosea</name>
    <dbReference type="NCBI Taxonomy" id="44941"/>
    <lineage>
        <taxon>Eukaryota</taxon>
        <taxon>Fungi</taxon>
        <taxon>Fungi incertae sedis</taxon>
        <taxon>Mucoromycota</taxon>
        <taxon>Glomeromycotina</taxon>
        <taxon>Glomeromycetes</taxon>
        <taxon>Diversisporales</taxon>
        <taxon>Gigasporaceae</taxon>
        <taxon>Gigaspora</taxon>
    </lineage>
</organism>
<proteinExistence type="predicted"/>
<sequence length="109" mass="12358">MKQASTRLLDMNHLILGDFINTSMDVLNSNKNLDINITDFGTKVRKEISANMHIGIVPYNIEDLINTFANVACSSESMITNIEDYIKKEIDVNTPIDNVIFNNIRNLIK</sequence>
<keyword evidence="2" id="KW-1185">Reference proteome</keyword>
<reference evidence="1 2" key="1">
    <citation type="submission" date="2018-06" db="EMBL/GenBank/DDBJ databases">
        <title>Comparative genomics reveals the genomic features of Rhizophagus irregularis, R. cerebriforme, R. diaphanum and Gigaspora rosea, and their symbiotic lifestyle signature.</title>
        <authorList>
            <person name="Morin E."/>
            <person name="San Clemente H."/>
            <person name="Chen E.C.H."/>
            <person name="De La Providencia I."/>
            <person name="Hainaut M."/>
            <person name="Kuo A."/>
            <person name="Kohler A."/>
            <person name="Murat C."/>
            <person name="Tang N."/>
            <person name="Roy S."/>
            <person name="Loubradou J."/>
            <person name="Henrissat B."/>
            <person name="Grigoriev I.V."/>
            <person name="Corradi N."/>
            <person name="Roux C."/>
            <person name="Martin F.M."/>
        </authorList>
    </citation>
    <scope>NUCLEOTIDE SEQUENCE [LARGE SCALE GENOMIC DNA]</scope>
    <source>
        <strain evidence="1 2">DAOM 194757</strain>
    </source>
</reference>
<dbReference type="Proteomes" id="UP000266673">
    <property type="component" value="Unassembled WGS sequence"/>
</dbReference>
<gene>
    <name evidence="1" type="ORF">C2G38_2069980</name>
</gene>
<evidence type="ECO:0000313" key="1">
    <source>
        <dbReference type="EMBL" id="RIB24448.1"/>
    </source>
</evidence>
<protein>
    <submittedName>
        <fullName evidence="1">Uncharacterized protein</fullName>
    </submittedName>
</protein>
<dbReference type="AlphaFoldDB" id="A0A397VR88"/>
<name>A0A397VR88_9GLOM</name>
<comment type="caution">
    <text evidence="1">The sequence shown here is derived from an EMBL/GenBank/DDBJ whole genome shotgun (WGS) entry which is preliminary data.</text>
</comment>
<accession>A0A397VR88</accession>